<evidence type="ECO:0000256" key="2">
    <source>
        <dbReference type="ARBA" id="ARBA00022771"/>
    </source>
</evidence>
<reference evidence="8" key="1">
    <citation type="journal article" date="2017" name="Plant J.">
        <title>The pomegranate (Punica granatum L.) genome and the genomics of punicalagin biosynthesis.</title>
        <authorList>
            <person name="Qin G."/>
            <person name="Xu C."/>
            <person name="Ming R."/>
            <person name="Tang H."/>
            <person name="Guyot R."/>
            <person name="Kramer E.M."/>
            <person name="Hu Y."/>
            <person name="Yi X."/>
            <person name="Qi Y."/>
            <person name="Xu X."/>
            <person name="Gao Z."/>
            <person name="Pan H."/>
            <person name="Jian J."/>
            <person name="Tian Y."/>
            <person name="Yue Z."/>
            <person name="Xu Y."/>
        </authorList>
    </citation>
    <scope>NUCLEOTIDE SEQUENCE [LARGE SCALE GENOMIC DNA]</scope>
    <source>
        <strain evidence="8">cv. Dabenzi</strain>
    </source>
</reference>
<protein>
    <submittedName>
        <fullName evidence="10">Uncharacterized protein At4g04775-like</fullName>
    </submittedName>
</protein>
<reference evidence="10" key="4">
    <citation type="submission" date="2025-04" db="UniProtKB">
        <authorList>
            <consortium name="RefSeq"/>
        </authorList>
    </citation>
    <scope>IDENTIFICATION</scope>
    <source>
        <tissue evidence="10">Leaf</tissue>
    </source>
</reference>
<accession>A0A218VX57</accession>
<dbReference type="EMBL" id="MTKT01005739">
    <property type="protein sequence ID" value="OWM64808.1"/>
    <property type="molecule type" value="Genomic_DNA"/>
</dbReference>
<evidence type="ECO:0000313" key="7">
    <source>
        <dbReference type="EMBL" id="OWM64808.1"/>
    </source>
</evidence>
<dbReference type="OrthoDB" id="2822301at2759"/>
<evidence type="ECO:0000256" key="3">
    <source>
        <dbReference type="ARBA" id="ARBA00022833"/>
    </source>
</evidence>
<feature type="coiled-coil region" evidence="5">
    <location>
        <begin position="64"/>
        <end position="123"/>
    </location>
</feature>
<evidence type="ECO:0000256" key="1">
    <source>
        <dbReference type="ARBA" id="ARBA00022723"/>
    </source>
</evidence>
<keyword evidence="5" id="KW-0175">Coiled coil</keyword>
<keyword evidence="9" id="KW-1185">Reference proteome</keyword>
<reference evidence="9" key="3">
    <citation type="journal article" date="2020" name="Plant Biotechnol. J.">
        <title>The pomegranate (Punica granatum L.) draft genome dissects genetic divergence between soft- and hard-seeded cultivars.</title>
        <authorList>
            <person name="Luo X."/>
            <person name="Li H."/>
            <person name="Wu Z."/>
            <person name="Yao W."/>
            <person name="Zhao P."/>
            <person name="Cao D."/>
            <person name="Yu H."/>
            <person name="Li K."/>
            <person name="Poudel K."/>
            <person name="Zhao D."/>
            <person name="Zhang F."/>
            <person name="Xia X."/>
            <person name="Chen L."/>
            <person name="Wang Q."/>
            <person name="Jing D."/>
            <person name="Cao S."/>
        </authorList>
    </citation>
    <scope>NUCLEOTIDE SEQUENCE [LARGE SCALE GENOMIC DNA]</scope>
</reference>
<dbReference type="Proteomes" id="UP000515151">
    <property type="component" value="Chromosome 4"/>
</dbReference>
<evidence type="ECO:0000313" key="8">
    <source>
        <dbReference type="Proteomes" id="UP000197138"/>
    </source>
</evidence>
<proteinExistence type="predicted"/>
<evidence type="ECO:0000313" key="10">
    <source>
        <dbReference type="RefSeq" id="XP_031393795.1"/>
    </source>
</evidence>
<evidence type="ECO:0000313" key="9">
    <source>
        <dbReference type="Proteomes" id="UP000515151"/>
    </source>
</evidence>
<dbReference type="PANTHER" id="PTHR33248">
    <property type="entry name" value="ZINC ION-BINDING PROTEIN"/>
    <property type="match status" value="1"/>
</dbReference>
<evidence type="ECO:0000256" key="5">
    <source>
        <dbReference type="SAM" id="Coils"/>
    </source>
</evidence>
<keyword evidence="2 4" id="KW-0863">Zinc-finger</keyword>
<dbReference type="RefSeq" id="XP_031393795.1">
    <property type="nucleotide sequence ID" value="XM_031537935.1"/>
</dbReference>
<evidence type="ECO:0000259" key="6">
    <source>
        <dbReference type="PROSITE" id="PS51999"/>
    </source>
</evidence>
<dbReference type="InterPro" id="IPR010666">
    <property type="entry name" value="Znf_GRF"/>
</dbReference>
<feature type="domain" description="GRF-type" evidence="6">
    <location>
        <begin position="12"/>
        <end position="53"/>
    </location>
</feature>
<dbReference type="PROSITE" id="PS51999">
    <property type="entry name" value="ZF_GRF"/>
    <property type="match status" value="1"/>
</dbReference>
<sequence>MMDSPEDFEPKCFCGIDAKLKISHTVRNPHRLFYNCSKSFDTQCGFFLWADEPEQTGEKHLDELNLIRNECIRLQRRVEELQEEIENERSKWDEEKSKLTSRLSFAKDKLRQTEDNMRMLKESDLMPPTHWSCKADCDEERDAIIKHTV</sequence>
<keyword evidence="1" id="KW-0479">Metal-binding</keyword>
<dbReference type="GO" id="GO:0008270">
    <property type="term" value="F:zinc ion binding"/>
    <property type="evidence" value="ECO:0007669"/>
    <property type="project" value="UniProtKB-KW"/>
</dbReference>
<dbReference type="AlphaFoldDB" id="A0A218VX57"/>
<organism evidence="7 8">
    <name type="scientific">Punica granatum</name>
    <name type="common">Pomegranate</name>
    <dbReference type="NCBI Taxonomy" id="22663"/>
    <lineage>
        <taxon>Eukaryota</taxon>
        <taxon>Viridiplantae</taxon>
        <taxon>Streptophyta</taxon>
        <taxon>Embryophyta</taxon>
        <taxon>Tracheophyta</taxon>
        <taxon>Spermatophyta</taxon>
        <taxon>Magnoliopsida</taxon>
        <taxon>eudicotyledons</taxon>
        <taxon>Gunneridae</taxon>
        <taxon>Pentapetalae</taxon>
        <taxon>rosids</taxon>
        <taxon>malvids</taxon>
        <taxon>Myrtales</taxon>
        <taxon>Lythraceae</taxon>
        <taxon>Punica</taxon>
    </lineage>
</organism>
<name>A0A218VX57_PUNGR</name>
<evidence type="ECO:0000256" key="4">
    <source>
        <dbReference type="PROSITE-ProRule" id="PRU01343"/>
    </source>
</evidence>
<keyword evidence="3" id="KW-0862">Zinc</keyword>
<reference evidence="7" key="2">
    <citation type="submission" date="2017-06" db="EMBL/GenBank/DDBJ databases">
        <title>The pomegranate genome and the genomics of punicalagin biosynthesis.</title>
        <authorList>
            <person name="Xu C."/>
        </authorList>
    </citation>
    <scope>NUCLEOTIDE SEQUENCE [LARGE SCALE GENOMIC DNA]</scope>
    <source>
        <tissue evidence="7">Fresh leaf</tissue>
    </source>
</reference>
<dbReference type="Pfam" id="PF06839">
    <property type="entry name" value="Zn_ribbon_GRF"/>
    <property type="match status" value="1"/>
</dbReference>
<gene>
    <name evidence="10" type="primary">LOC116205356</name>
    <name evidence="7" type="ORF">CDL15_Pgr028525</name>
</gene>
<dbReference type="GeneID" id="116205356"/>
<dbReference type="Proteomes" id="UP000197138">
    <property type="component" value="Unassembled WGS sequence"/>
</dbReference>